<protein>
    <submittedName>
        <fullName evidence="2">Uncharacterized protein</fullName>
    </submittedName>
</protein>
<comment type="caution">
    <text evidence="2">The sequence shown here is derived from an EMBL/GenBank/DDBJ whole genome shotgun (WGS) entry which is preliminary data.</text>
</comment>
<dbReference type="Gene3D" id="3.40.50.1820">
    <property type="entry name" value="alpha/beta hydrolase"/>
    <property type="match status" value="1"/>
</dbReference>
<organism evidence="2 3">
    <name type="scientific">Eleusine coracana subsp. coracana</name>
    <dbReference type="NCBI Taxonomy" id="191504"/>
    <lineage>
        <taxon>Eukaryota</taxon>
        <taxon>Viridiplantae</taxon>
        <taxon>Streptophyta</taxon>
        <taxon>Embryophyta</taxon>
        <taxon>Tracheophyta</taxon>
        <taxon>Spermatophyta</taxon>
        <taxon>Magnoliopsida</taxon>
        <taxon>Liliopsida</taxon>
        <taxon>Poales</taxon>
        <taxon>Poaceae</taxon>
        <taxon>PACMAD clade</taxon>
        <taxon>Chloridoideae</taxon>
        <taxon>Cynodonteae</taxon>
        <taxon>Eleusininae</taxon>
        <taxon>Eleusine</taxon>
    </lineage>
</organism>
<reference evidence="2" key="2">
    <citation type="submission" date="2021-12" db="EMBL/GenBank/DDBJ databases">
        <title>Resequencing data analysis of finger millet.</title>
        <authorList>
            <person name="Hatakeyama M."/>
            <person name="Aluri S."/>
            <person name="Balachadran M.T."/>
            <person name="Sivarajan S.R."/>
            <person name="Poveda L."/>
            <person name="Shimizu-Inatsugi R."/>
            <person name="Schlapbach R."/>
            <person name="Sreeman S.M."/>
            <person name="Shimizu K.K."/>
        </authorList>
    </citation>
    <scope>NUCLEOTIDE SEQUENCE</scope>
</reference>
<dbReference type="Pfam" id="PF00450">
    <property type="entry name" value="Peptidase_S10"/>
    <property type="match status" value="1"/>
</dbReference>
<dbReference type="GO" id="GO:0004185">
    <property type="term" value="F:serine-type carboxypeptidase activity"/>
    <property type="evidence" value="ECO:0007669"/>
    <property type="project" value="InterPro"/>
</dbReference>
<evidence type="ECO:0000256" key="1">
    <source>
        <dbReference type="ARBA" id="ARBA00009431"/>
    </source>
</evidence>
<dbReference type="Proteomes" id="UP001054889">
    <property type="component" value="Unassembled WGS sequence"/>
</dbReference>
<reference evidence="2" key="1">
    <citation type="journal article" date="2018" name="DNA Res.">
        <title>Multiple hybrid de novo genome assembly of finger millet, an orphan allotetraploid crop.</title>
        <authorList>
            <person name="Hatakeyama M."/>
            <person name="Aluri S."/>
            <person name="Balachadran M.T."/>
            <person name="Sivarajan S.R."/>
            <person name="Patrignani A."/>
            <person name="Gruter S."/>
            <person name="Poveda L."/>
            <person name="Shimizu-Inatsugi R."/>
            <person name="Baeten J."/>
            <person name="Francoijs K.J."/>
            <person name="Nataraja K.N."/>
            <person name="Reddy Y.A.N."/>
            <person name="Phadnis S."/>
            <person name="Ravikumar R.L."/>
            <person name="Schlapbach R."/>
            <person name="Sreeman S.M."/>
            <person name="Shimizu K.K."/>
        </authorList>
    </citation>
    <scope>NUCLEOTIDE SEQUENCE</scope>
</reference>
<dbReference type="InterPro" id="IPR029058">
    <property type="entry name" value="AB_hydrolase_fold"/>
</dbReference>
<proteinExistence type="inferred from homology"/>
<accession>A0AAV5D933</accession>
<evidence type="ECO:0000313" key="2">
    <source>
        <dbReference type="EMBL" id="GJN06772.1"/>
    </source>
</evidence>
<name>A0AAV5D933_ELECO</name>
<sequence>MTVADDLRRVLLDDRNNSRHHPFKCRGTIGEWIRCNRGIPYNKDIQSTVEHHLRLRKRGYPALIYRSNVSSFKISTEKPSFDRFKHFTRYTTSYSSNLTFATVKGAGHTTPEYKPKECLEIFLDESLTQQIHSCVELVGVKKPGEKLNLSRKSSVPDGPGVYIDKIGVAQSHVGRSGSVPELRAINEVVPVICGGESYICKSELDVTELALYGMGQTTLER</sequence>
<dbReference type="InterPro" id="IPR001563">
    <property type="entry name" value="Peptidase_S10"/>
</dbReference>
<dbReference type="EMBL" id="BQKI01000013">
    <property type="protein sequence ID" value="GJN06772.1"/>
    <property type="molecule type" value="Genomic_DNA"/>
</dbReference>
<dbReference type="SUPFAM" id="SSF53474">
    <property type="entry name" value="alpha/beta-Hydrolases"/>
    <property type="match status" value="1"/>
</dbReference>
<dbReference type="AlphaFoldDB" id="A0AAV5D933"/>
<dbReference type="GO" id="GO:0006508">
    <property type="term" value="P:proteolysis"/>
    <property type="evidence" value="ECO:0007669"/>
    <property type="project" value="InterPro"/>
</dbReference>
<gene>
    <name evidence="2" type="primary">ga24529</name>
    <name evidence="2" type="ORF">PR202_ga24529</name>
</gene>
<keyword evidence="3" id="KW-1185">Reference proteome</keyword>
<comment type="similarity">
    <text evidence="1">Belongs to the peptidase S10 family.</text>
</comment>
<evidence type="ECO:0000313" key="3">
    <source>
        <dbReference type="Proteomes" id="UP001054889"/>
    </source>
</evidence>